<evidence type="ECO:0000313" key="3">
    <source>
        <dbReference type="Proteomes" id="UP000184275"/>
    </source>
</evidence>
<dbReference type="Pfam" id="PF09924">
    <property type="entry name" value="LPG_synthase_C"/>
    <property type="match status" value="1"/>
</dbReference>
<dbReference type="AlphaFoldDB" id="A0A1M6S2T8"/>
<dbReference type="PANTHER" id="PTHR41373">
    <property type="entry name" value="DUF2156 DOMAIN-CONTAINING PROTEIN"/>
    <property type="match status" value="1"/>
</dbReference>
<dbReference type="GO" id="GO:0016747">
    <property type="term" value="F:acyltransferase activity, transferring groups other than amino-acyl groups"/>
    <property type="evidence" value="ECO:0007669"/>
    <property type="project" value="InterPro"/>
</dbReference>
<keyword evidence="3" id="KW-1185">Reference proteome</keyword>
<organism evidence="2 3">
    <name type="scientific">Fibrobacter intestinalis</name>
    <dbReference type="NCBI Taxonomy" id="28122"/>
    <lineage>
        <taxon>Bacteria</taxon>
        <taxon>Pseudomonadati</taxon>
        <taxon>Fibrobacterota</taxon>
        <taxon>Fibrobacteria</taxon>
        <taxon>Fibrobacterales</taxon>
        <taxon>Fibrobacteraceae</taxon>
        <taxon>Fibrobacter</taxon>
    </lineage>
</organism>
<dbReference type="PROSITE" id="PS51186">
    <property type="entry name" value="GNAT"/>
    <property type="match status" value="1"/>
</dbReference>
<dbReference type="Proteomes" id="UP000184275">
    <property type="component" value="Unassembled WGS sequence"/>
</dbReference>
<reference evidence="3" key="1">
    <citation type="submission" date="2016-11" db="EMBL/GenBank/DDBJ databases">
        <authorList>
            <person name="Varghese N."/>
            <person name="Submissions S."/>
        </authorList>
    </citation>
    <scope>NUCLEOTIDE SEQUENCE [LARGE SCALE GENOMIC DNA]</scope>
    <source>
        <strain evidence="3">UWOS</strain>
    </source>
</reference>
<dbReference type="RefSeq" id="WP_073302872.1">
    <property type="nucleotide sequence ID" value="NZ_FRAW01000005.1"/>
</dbReference>
<dbReference type="InterPro" id="IPR016181">
    <property type="entry name" value="Acyl_CoA_acyltransferase"/>
</dbReference>
<dbReference type="EMBL" id="FRAW01000005">
    <property type="protein sequence ID" value="SHK39045.1"/>
    <property type="molecule type" value="Genomic_DNA"/>
</dbReference>
<feature type="domain" description="N-acetyltransferase" evidence="1">
    <location>
        <begin position="290"/>
        <end position="432"/>
    </location>
</feature>
<protein>
    <recommendedName>
        <fullName evidence="1">N-acetyltransferase domain-containing protein</fullName>
    </recommendedName>
</protein>
<evidence type="ECO:0000259" key="1">
    <source>
        <dbReference type="PROSITE" id="PS51186"/>
    </source>
</evidence>
<dbReference type="InterPro" id="IPR016732">
    <property type="entry name" value="UCP018688"/>
</dbReference>
<dbReference type="PANTHER" id="PTHR41373:SF1">
    <property type="entry name" value="PHOSPHATIDYLGLYCEROL LYSYLTRANSFERASE C-TERMINAL DOMAIN-CONTAINING PROTEIN"/>
    <property type="match status" value="1"/>
</dbReference>
<dbReference type="InterPro" id="IPR024320">
    <property type="entry name" value="LPG_synthase_C"/>
</dbReference>
<accession>A0A1M6S2T8</accession>
<dbReference type="CDD" id="cd04301">
    <property type="entry name" value="NAT_SF"/>
    <property type="match status" value="1"/>
</dbReference>
<evidence type="ECO:0000313" key="2">
    <source>
        <dbReference type="EMBL" id="SHK39045.1"/>
    </source>
</evidence>
<dbReference type="InterPro" id="IPR000182">
    <property type="entry name" value="GNAT_dom"/>
</dbReference>
<gene>
    <name evidence="2" type="ORF">SAMN05720469_10516</name>
</gene>
<dbReference type="Gene3D" id="3.40.630.30">
    <property type="match status" value="2"/>
</dbReference>
<sequence>MFQSIEIHHKSIFEKYLKAADKQCCDYAFANLYAWAKFYKTVWCEESGFLVIRFHIAGSEKWAYLEPLGNGNRQEVLAFIFQDSAQENQPVRFFSLSESFVQAIQDFPESRALYFYKDRSFGNYLYGREKLAFLRGRKLHSKRNHITQFDKQHPNATWHIIDAAKDRESLYALLNRWIESQEKITTTILQEKEMIRLSIEHYDALQLFGVILKENDNPIAFSYGSQINGNTFCVHAEKADARYEGAYAKINQLTAQNLPEEIQYINREEDMGLPSLRKSKLSYYPDKISEEFFAFSKDSEEAKIWRLWQTAFPEDSNEFLATFIYPYSNPSSRKTLYEGNSLASMLHLFEFQSSWGKVGYIYGLATNMEFQKRGFAKKLILSALESARNNGCLAVWTIQDNKDFKAWQTDFGFSENQPTPLTFMTEDGFDFGSEDANFGICRILDVPAYLQKFAEQHREFSGRICPKDEIFPENQGIFEIKNATVTRISDIPAENGCHSSDLLKKFPLSHENILRFPVVSRQH</sequence>
<name>A0A1M6S2T8_9BACT</name>
<dbReference type="Pfam" id="PF00583">
    <property type="entry name" value="Acetyltransf_1"/>
    <property type="match status" value="1"/>
</dbReference>
<dbReference type="SUPFAM" id="SSF55729">
    <property type="entry name" value="Acyl-CoA N-acyltransferases (Nat)"/>
    <property type="match status" value="3"/>
</dbReference>
<proteinExistence type="predicted"/>